<reference evidence="2" key="1">
    <citation type="submission" date="2011-10" db="EMBL/GenBank/DDBJ databases">
        <authorList>
            <person name="Quillaguamn J."/>
            <person name="Guzmn D."/>
            <person name="Balderrama-Subieta A."/>
            <person name="Cardona-Ortuo C."/>
            <person name="Guevara-Martnez M."/>
            <person name="Callisaya-Quispe N."/>
        </authorList>
    </citation>
    <scope>NUCLEOTIDE SEQUENCE [LARGE SCALE GENOMIC DNA]</scope>
    <source>
        <strain evidence="2">LC1</strain>
    </source>
</reference>
<organism evidence="2">
    <name type="scientific">Vreelandella boliviensis LC1</name>
    <dbReference type="NCBI Taxonomy" id="1072583"/>
    <lineage>
        <taxon>Bacteria</taxon>
        <taxon>Pseudomonadati</taxon>
        <taxon>Pseudomonadota</taxon>
        <taxon>Gammaproteobacteria</taxon>
        <taxon>Oceanospirillales</taxon>
        <taxon>Halomonadaceae</taxon>
        <taxon>Vreelandella</taxon>
    </lineage>
</organism>
<dbReference type="PANTHER" id="PTHR30154">
    <property type="entry name" value="LEUCINE-RESPONSIVE REGULATORY PROTEIN"/>
    <property type="match status" value="1"/>
</dbReference>
<dbReference type="GO" id="GO:0043200">
    <property type="term" value="P:response to amino acid"/>
    <property type="evidence" value="ECO:0007669"/>
    <property type="project" value="TreeGrafter"/>
</dbReference>
<proteinExistence type="predicted"/>
<dbReference type="EMBL" id="JH393258">
    <property type="protein sequence ID" value="EHJ92429.1"/>
    <property type="molecule type" value="Genomic_DNA"/>
</dbReference>
<dbReference type="EMBL" id="JH393258">
    <property type="protein sequence ID" value="EHJ92435.1"/>
    <property type="molecule type" value="Genomic_DNA"/>
</dbReference>
<dbReference type="SUPFAM" id="SSF54909">
    <property type="entry name" value="Dimeric alpha+beta barrel"/>
    <property type="match status" value="1"/>
</dbReference>
<dbReference type="InterPro" id="IPR011008">
    <property type="entry name" value="Dimeric_a/b-barrel"/>
</dbReference>
<accession>A0A7U9GFM4</accession>
<sequence>MTIFSKGRAMQNAVILINTDKGQVKAVAERLADVVGISEVYSTCGRYDLVAIARTRDFESLAELVTERLNTVEGISDTETLNAMQVHSRHDLETMFSLGW</sequence>
<evidence type="ECO:0000313" key="2">
    <source>
        <dbReference type="EMBL" id="EHJ92429.1"/>
    </source>
</evidence>
<gene>
    <name evidence="2" type="ORF">KUC_2383</name>
    <name evidence="3" type="ORF">KUC_2391</name>
</gene>
<dbReference type="InterPro" id="IPR019887">
    <property type="entry name" value="Tscrpt_reg_AsnC/Lrp_C"/>
</dbReference>
<dbReference type="Proteomes" id="UP000005756">
    <property type="component" value="Unassembled WGS sequence"/>
</dbReference>
<dbReference type="Pfam" id="PF01037">
    <property type="entry name" value="AsnC_trans_reg"/>
    <property type="match status" value="1"/>
</dbReference>
<dbReference type="AlphaFoldDB" id="A0A7U9GFM4"/>
<name>A0A7U9GFM4_9GAMM</name>
<feature type="domain" description="Transcription regulator AsnC/Lrp ligand binding" evidence="1">
    <location>
        <begin position="15"/>
        <end position="84"/>
    </location>
</feature>
<evidence type="ECO:0000313" key="3">
    <source>
        <dbReference type="EMBL" id="EHJ92435.1"/>
    </source>
</evidence>
<protein>
    <recommendedName>
        <fullName evidence="1">Transcription regulator AsnC/Lrp ligand binding domain-containing protein</fullName>
    </recommendedName>
</protein>
<dbReference type="GO" id="GO:0005829">
    <property type="term" value="C:cytosol"/>
    <property type="evidence" value="ECO:0007669"/>
    <property type="project" value="TreeGrafter"/>
</dbReference>
<dbReference type="PANTHER" id="PTHR30154:SF34">
    <property type="entry name" value="TRANSCRIPTIONAL REGULATOR AZLB"/>
    <property type="match status" value="1"/>
</dbReference>
<evidence type="ECO:0000259" key="1">
    <source>
        <dbReference type="Pfam" id="PF01037"/>
    </source>
</evidence>
<dbReference type="Gene3D" id="3.30.70.920">
    <property type="match status" value="1"/>
</dbReference>
<dbReference type="GO" id="GO:0043565">
    <property type="term" value="F:sequence-specific DNA binding"/>
    <property type="evidence" value="ECO:0007669"/>
    <property type="project" value="TreeGrafter"/>
</dbReference>